<evidence type="ECO:0000313" key="2">
    <source>
        <dbReference type="EMBL" id="RUO96312.1"/>
    </source>
</evidence>
<dbReference type="PROSITE" id="PS51910">
    <property type="entry name" value="GH18_2"/>
    <property type="match status" value="1"/>
</dbReference>
<dbReference type="AlphaFoldDB" id="A0A433A0P2"/>
<reference evidence="2 3" key="1">
    <citation type="journal article" date="2018" name="New Phytol.">
        <title>Phylogenomics of Endogonaceae and evolution of mycorrhizas within Mucoromycota.</title>
        <authorList>
            <person name="Chang Y."/>
            <person name="Desiro A."/>
            <person name="Na H."/>
            <person name="Sandor L."/>
            <person name="Lipzen A."/>
            <person name="Clum A."/>
            <person name="Barry K."/>
            <person name="Grigoriev I.V."/>
            <person name="Martin F.M."/>
            <person name="Stajich J.E."/>
            <person name="Smith M.E."/>
            <person name="Bonito G."/>
            <person name="Spatafora J.W."/>
        </authorList>
    </citation>
    <scope>NUCLEOTIDE SEQUENCE [LARGE SCALE GENOMIC DNA]</scope>
    <source>
        <strain evidence="2 3">GMNB39</strain>
    </source>
</reference>
<gene>
    <name evidence="2" type="ORF">BC936DRAFT_142222</name>
</gene>
<protein>
    <recommendedName>
        <fullName evidence="1">GH18 domain-containing protein</fullName>
    </recommendedName>
</protein>
<dbReference type="Proteomes" id="UP000268093">
    <property type="component" value="Unassembled WGS sequence"/>
</dbReference>
<dbReference type="OrthoDB" id="73875at2759"/>
<proteinExistence type="predicted"/>
<dbReference type="EMBL" id="RBNI01022027">
    <property type="protein sequence ID" value="RUO96312.1"/>
    <property type="molecule type" value="Genomic_DNA"/>
</dbReference>
<sequence length="140" mass="14728">MAYDLYAGGATTGPNAPLNPPTDSTVGTPDSFITAINAWTGSGMPQSKIVMGLPLYGYAVTPKVDMSSGINMIVAADVANVPHGDQNDEMATEPCVKGDVFVVVDVLHRWHPSFLFSQALLKLGRVSGRGATYATPLRCS</sequence>
<accession>A0A433A0P2</accession>
<dbReference type="GO" id="GO:0005975">
    <property type="term" value="P:carbohydrate metabolic process"/>
    <property type="evidence" value="ECO:0007669"/>
    <property type="project" value="InterPro"/>
</dbReference>
<dbReference type="InterPro" id="IPR001223">
    <property type="entry name" value="Glyco_hydro18_cat"/>
</dbReference>
<dbReference type="InterPro" id="IPR017853">
    <property type="entry name" value="GH"/>
</dbReference>
<comment type="caution">
    <text evidence="2">The sequence shown here is derived from an EMBL/GenBank/DDBJ whole genome shotgun (WGS) entry which is preliminary data.</text>
</comment>
<dbReference type="Pfam" id="PF00704">
    <property type="entry name" value="Glyco_hydro_18"/>
    <property type="match status" value="1"/>
</dbReference>
<dbReference type="SUPFAM" id="SSF51445">
    <property type="entry name" value="(Trans)glycosidases"/>
    <property type="match status" value="1"/>
</dbReference>
<organism evidence="2 3">
    <name type="scientific">Jimgerdemannia flammicorona</name>
    <dbReference type="NCBI Taxonomy" id="994334"/>
    <lineage>
        <taxon>Eukaryota</taxon>
        <taxon>Fungi</taxon>
        <taxon>Fungi incertae sedis</taxon>
        <taxon>Mucoromycota</taxon>
        <taxon>Mucoromycotina</taxon>
        <taxon>Endogonomycetes</taxon>
        <taxon>Endogonales</taxon>
        <taxon>Endogonaceae</taxon>
        <taxon>Jimgerdemannia</taxon>
    </lineage>
</organism>
<dbReference type="Gene3D" id="3.20.20.80">
    <property type="entry name" value="Glycosidases"/>
    <property type="match status" value="1"/>
</dbReference>
<name>A0A433A0P2_9FUNG</name>
<keyword evidence="3" id="KW-1185">Reference proteome</keyword>
<evidence type="ECO:0000259" key="1">
    <source>
        <dbReference type="PROSITE" id="PS51910"/>
    </source>
</evidence>
<feature type="domain" description="GH18" evidence="1">
    <location>
        <begin position="1"/>
        <end position="140"/>
    </location>
</feature>
<evidence type="ECO:0000313" key="3">
    <source>
        <dbReference type="Proteomes" id="UP000268093"/>
    </source>
</evidence>